<dbReference type="PATRIC" id="fig|137591.25.peg.1747"/>
<organism evidence="4 5">
    <name type="scientific">Weissella cibaria</name>
    <dbReference type="NCBI Taxonomy" id="137591"/>
    <lineage>
        <taxon>Bacteria</taxon>
        <taxon>Bacillati</taxon>
        <taxon>Bacillota</taxon>
        <taxon>Bacilli</taxon>
        <taxon>Lactobacillales</taxon>
        <taxon>Lactobacillaceae</taxon>
        <taxon>Weissella</taxon>
    </lineage>
</organism>
<evidence type="ECO:0000256" key="1">
    <source>
        <dbReference type="SAM" id="Phobius"/>
    </source>
</evidence>
<dbReference type="RefSeq" id="WP_043711929.1">
    <property type="nucleotide sequence ID" value="NZ_JALOCT010000001.1"/>
</dbReference>
<evidence type="ECO:0000313" key="4">
    <source>
        <dbReference type="EMBL" id="KIU19755.1"/>
    </source>
</evidence>
<dbReference type="EMBL" id="JWHU01000034">
    <property type="protein sequence ID" value="KIU19755.1"/>
    <property type="molecule type" value="Genomic_DNA"/>
</dbReference>
<gene>
    <name evidence="4" type="ORF">QX99_01776</name>
</gene>
<dbReference type="InterPro" id="IPR010317">
    <property type="entry name" value="WxLIP_PGBD"/>
</dbReference>
<feature type="transmembrane region" description="Helical" evidence="1">
    <location>
        <begin position="300"/>
        <end position="322"/>
    </location>
</feature>
<dbReference type="STRING" id="137591.AO080_08020"/>
<feature type="domain" description="WxL Interacting Protein peptidoglycan binding" evidence="2">
    <location>
        <begin position="33"/>
        <end position="151"/>
    </location>
</feature>
<feature type="domain" description="WxL Interacting Protein host binding" evidence="3">
    <location>
        <begin position="160"/>
        <end position="284"/>
    </location>
</feature>
<dbReference type="AlphaFoldDB" id="A0A0D1LGV0"/>
<keyword evidence="1" id="KW-0472">Membrane</keyword>
<evidence type="ECO:0000259" key="3">
    <source>
        <dbReference type="Pfam" id="PF11797"/>
    </source>
</evidence>
<reference evidence="4 5" key="1">
    <citation type="journal article" date="2015" name="Microbiology (Mosc.)">
        <title>Genomics of the Weissella cibaria species with an examination of its metabolic traits.</title>
        <authorList>
            <person name="Lynch K.M."/>
            <person name="Lucid A."/>
            <person name="Arendt E.K."/>
            <person name="Sleator R.D."/>
            <person name="Lucey B."/>
            <person name="Coffey A."/>
        </authorList>
    </citation>
    <scope>NUCLEOTIDE SEQUENCE [LARGE SCALE GENOMIC DNA]</scope>
    <source>
        <strain evidence="4 5">MG1</strain>
    </source>
</reference>
<dbReference type="InterPro" id="IPR021759">
    <property type="entry name" value="WxLIP_HBD"/>
</dbReference>
<keyword evidence="1" id="KW-1133">Transmembrane helix</keyword>
<dbReference type="Pfam" id="PF06030">
    <property type="entry name" value="WxLIP_PGBD"/>
    <property type="match status" value="1"/>
</dbReference>
<sequence length="340" mass="36447" precursor="true">MNLRTAILAIASTITIGAVGVTGHADDTKLPDYDITASIPATQINKNNLSAIDLKLAPGQEEHVTFYITNNTKKPIDLQLTGGTATTRDNGIINYVTGSQNVTGQVPYKVGDYITIQNTVTVPAAGETSVAGTIKMPDHAIQGQLVGGVSFVRTMSANTASEIPVILQNDTTPVPADVKIGRAALTQLTSARVIGVKLTNNANQLVNDATVATKVQDNNGKTVFEKTSHRVDMAPKSTFNFEIKDKVKSIKPGKYTVKVQVKTADMTKTATKTLTVTAAQVAELTGSAVAGNDWQQPRNWWKLAVGPIIVFLAVFLIGRYLLPARKRHGGTREDLKRKDN</sequence>
<dbReference type="Pfam" id="PF11797">
    <property type="entry name" value="WxLIP_HBD"/>
    <property type="match status" value="1"/>
</dbReference>
<comment type="caution">
    <text evidence="4">The sequence shown here is derived from an EMBL/GenBank/DDBJ whole genome shotgun (WGS) entry which is preliminary data.</text>
</comment>
<evidence type="ECO:0000259" key="2">
    <source>
        <dbReference type="Pfam" id="PF06030"/>
    </source>
</evidence>
<dbReference type="eggNOG" id="COG4072">
    <property type="taxonomic scope" value="Bacteria"/>
</dbReference>
<keyword evidence="5" id="KW-1185">Reference proteome</keyword>
<keyword evidence="1" id="KW-0812">Transmembrane</keyword>
<accession>A0A0D1LGV0</accession>
<dbReference type="Proteomes" id="UP000032287">
    <property type="component" value="Unassembled WGS sequence"/>
</dbReference>
<proteinExistence type="predicted"/>
<name>A0A0D1LGV0_9LACO</name>
<protein>
    <submittedName>
        <fullName evidence="4">Uncharacterized protein</fullName>
    </submittedName>
</protein>
<evidence type="ECO:0000313" key="5">
    <source>
        <dbReference type="Proteomes" id="UP000032287"/>
    </source>
</evidence>